<evidence type="ECO:0000256" key="3">
    <source>
        <dbReference type="ARBA" id="ARBA00022777"/>
    </source>
</evidence>
<dbReference type="GO" id="GO:0004674">
    <property type="term" value="F:protein serine/threonine kinase activity"/>
    <property type="evidence" value="ECO:0007669"/>
    <property type="project" value="TreeGrafter"/>
</dbReference>
<reference evidence="7" key="2">
    <citation type="submission" date="2019-06" db="EMBL/GenBank/DDBJ databases">
        <title>Co-occurence of chitin degradation, pigmentation and bioactivity in marine Pseudoalteromonas.</title>
        <authorList>
            <person name="Sonnenschein E.C."/>
            <person name="Bech P.K."/>
        </authorList>
    </citation>
    <scope>NUCLEOTIDE SEQUENCE [LARGE SCALE GENOMIC DNA]</scope>
    <source>
        <strain evidence="7">S3790</strain>
    </source>
</reference>
<dbReference type="EMBL" id="PNBX01000114">
    <property type="protein sequence ID" value="TMO64035.1"/>
    <property type="molecule type" value="Genomic_DNA"/>
</dbReference>
<feature type="domain" description="HipA N-terminal subdomain 1" evidence="5">
    <location>
        <begin position="21"/>
        <end position="120"/>
    </location>
</feature>
<reference evidence="6 7" key="1">
    <citation type="submission" date="2018-01" db="EMBL/GenBank/DDBJ databases">
        <authorList>
            <person name="Paulsen S."/>
            <person name="Gram L.K."/>
        </authorList>
    </citation>
    <scope>NUCLEOTIDE SEQUENCE [LARGE SCALE GENOMIC DNA]</scope>
    <source>
        <strain evidence="6 7">S3790</strain>
    </source>
</reference>
<comment type="caution">
    <text evidence="6">The sequence shown here is derived from an EMBL/GenBank/DDBJ whole genome shotgun (WGS) entry which is preliminary data.</text>
</comment>
<evidence type="ECO:0000313" key="6">
    <source>
        <dbReference type="EMBL" id="TMO64035.1"/>
    </source>
</evidence>
<dbReference type="InterPro" id="IPR017508">
    <property type="entry name" value="HipA_N1"/>
</dbReference>
<dbReference type="PANTHER" id="PTHR37419:SF8">
    <property type="entry name" value="TOXIN YJJJ"/>
    <property type="match status" value="1"/>
</dbReference>
<evidence type="ECO:0000313" key="7">
    <source>
        <dbReference type="Proteomes" id="UP000307217"/>
    </source>
</evidence>
<dbReference type="PANTHER" id="PTHR37419">
    <property type="entry name" value="SERINE/THREONINE-PROTEIN KINASE TOXIN HIPA"/>
    <property type="match status" value="1"/>
</dbReference>
<dbReference type="Proteomes" id="UP000307217">
    <property type="component" value="Unassembled WGS sequence"/>
</dbReference>
<dbReference type="Pfam" id="PF07804">
    <property type="entry name" value="HipA_C"/>
    <property type="match status" value="1"/>
</dbReference>
<comment type="similarity">
    <text evidence="1">Belongs to the HipA Ser/Thr kinase family.</text>
</comment>
<keyword evidence="3" id="KW-0418">Kinase</keyword>
<name>A0A5S3V0V8_9GAMM</name>
<dbReference type="GO" id="GO:0005829">
    <property type="term" value="C:cytosol"/>
    <property type="evidence" value="ECO:0007669"/>
    <property type="project" value="TreeGrafter"/>
</dbReference>
<gene>
    <name evidence="6" type="ORF">CWC19_18660</name>
</gene>
<evidence type="ECO:0000259" key="5">
    <source>
        <dbReference type="Pfam" id="PF13657"/>
    </source>
</evidence>
<accession>A0A5S3V0V8</accession>
<dbReference type="InterPro" id="IPR012893">
    <property type="entry name" value="HipA-like_C"/>
</dbReference>
<organism evidence="6 7">
    <name type="scientific">Pseudoalteromonas aurantia</name>
    <dbReference type="NCBI Taxonomy" id="43654"/>
    <lineage>
        <taxon>Bacteria</taxon>
        <taxon>Pseudomonadati</taxon>
        <taxon>Pseudomonadota</taxon>
        <taxon>Gammaproteobacteria</taxon>
        <taxon>Alteromonadales</taxon>
        <taxon>Pseudoalteromonadaceae</taxon>
        <taxon>Pseudoalteromonas</taxon>
    </lineage>
</organism>
<dbReference type="RefSeq" id="WP_138593380.1">
    <property type="nucleotide sequence ID" value="NZ_PNBX01000114.1"/>
</dbReference>
<dbReference type="Pfam" id="PF13657">
    <property type="entry name" value="Couple_hipA"/>
    <property type="match status" value="1"/>
</dbReference>
<sequence length="441" mass="48440">MSFKSIQKLNVERTLTTGETVTVGVLAQNRQGVFFQYNENYISRFGNLSPFTLQGDVRLQQAPKEPHQGIHGVFGDSLPDGWGLLLQDRVFRQQGIISAQVTAMDRLALVGLQGMGALSFTPVSELSLDQRSDIDLETLGLEAQTLFDQSVFDYKETDELEGSTGQVLATLVAVGSSGGARPKAQIYMPAGDATQCRTYAQPGDEAWLVKFTSKNLALGHEEGLCEAVYLEMADHAKCQPPMWQLIEAPASSGAKAWLALKRFDYLPAQEKAGRLHMHSACGLLDADFRSPSLDYSDLIKASRQLCKSPAAGQLQFRRAMFNLFAANQDDHSKNWGFLQADDGSWQLAPFYDVTFSPHPFNEHATAFAGYGKAPPLKVMQKLAASAGFTNWKKAQQCIQEVVDAISQFRQLAEQHGVSKTTVLAIEKTLAERKQENAALIA</sequence>
<evidence type="ECO:0000256" key="2">
    <source>
        <dbReference type="ARBA" id="ARBA00022679"/>
    </source>
</evidence>
<evidence type="ECO:0000259" key="4">
    <source>
        <dbReference type="Pfam" id="PF07804"/>
    </source>
</evidence>
<proteinExistence type="inferred from homology"/>
<dbReference type="InterPro" id="IPR052028">
    <property type="entry name" value="HipA_Ser/Thr_kinase"/>
</dbReference>
<dbReference type="AlphaFoldDB" id="A0A5S3V0V8"/>
<protein>
    <submittedName>
        <fullName evidence="6">Type II toxin-antitoxin system HipA family toxin</fullName>
    </submittedName>
</protein>
<feature type="domain" description="HipA-like C-terminal" evidence="4">
    <location>
        <begin position="176"/>
        <end position="406"/>
    </location>
</feature>
<dbReference type="OrthoDB" id="9805913at2"/>
<evidence type="ECO:0000256" key="1">
    <source>
        <dbReference type="ARBA" id="ARBA00010164"/>
    </source>
</evidence>
<keyword evidence="2" id="KW-0808">Transferase</keyword>
<dbReference type="Gene3D" id="1.10.1070.20">
    <property type="match status" value="1"/>
</dbReference>